<evidence type="ECO:0000313" key="2">
    <source>
        <dbReference type="Proteomes" id="UP001152836"/>
    </source>
</evidence>
<keyword evidence="2" id="KW-1185">Reference proteome</keyword>
<dbReference type="Proteomes" id="UP001152836">
    <property type="component" value="Unassembled WGS sequence"/>
</dbReference>
<dbReference type="SUPFAM" id="SSF48403">
    <property type="entry name" value="Ankyrin repeat"/>
    <property type="match status" value="1"/>
</dbReference>
<name>A0AAU9YXS5_PHORO</name>
<reference evidence="1" key="1">
    <citation type="submission" date="2022-06" db="EMBL/GenBank/DDBJ databases">
        <authorList>
            <person name="Andreotti S."/>
            <person name="Wyler E."/>
        </authorList>
    </citation>
    <scope>NUCLEOTIDE SEQUENCE</scope>
</reference>
<accession>A0AAU9YXS5</accession>
<sequence>MGVKDPAGWDSGWSCTDRQISGWGLKLLLARLPFLLCLSYLSKSMGALSISCGQIDVLKLLLQHGANVSGFHSMCGWNSLHQASFQYGAQLNDLHLAYCLKYEKFSMFCCFLKKVCLLVPWNHISEFITYAVKAQKKYKEWLPHLLLAGFDPLTLLCSSSWVDSVSDDILIFTLEFSNWKRLPPAVEKIISARANSSWALQQHMGKTEQNQTYCTFPSLGSLAMLEFFVDLLETI</sequence>
<proteinExistence type="predicted"/>
<dbReference type="EMBL" id="CALSGD010000804">
    <property type="protein sequence ID" value="CAH6780088.1"/>
    <property type="molecule type" value="Genomic_DNA"/>
</dbReference>
<comment type="caution">
    <text evidence="1">The sequence shown here is derived from an EMBL/GenBank/DDBJ whole genome shotgun (WGS) entry which is preliminary data.</text>
</comment>
<dbReference type="AlphaFoldDB" id="A0AAU9YXS5"/>
<organism evidence="1 2">
    <name type="scientific">Phodopus roborovskii</name>
    <name type="common">Roborovski's desert hamster</name>
    <name type="synonym">Cricetulus roborovskii</name>
    <dbReference type="NCBI Taxonomy" id="109678"/>
    <lineage>
        <taxon>Eukaryota</taxon>
        <taxon>Metazoa</taxon>
        <taxon>Chordata</taxon>
        <taxon>Craniata</taxon>
        <taxon>Vertebrata</taxon>
        <taxon>Euteleostomi</taxon>
        <taxon>Mammalia</taxon>
        <taxon>Eutheria</taxon>
        <taxon>Euarchontoglires</taxon>
        <taxon>Glires</taxon>
        <taxon>Rodentia</taxon>
        <taxon>Myomorpha</taxon>
        <taxon>Muroidea</taxon>
        <taxon>Cricetidae</taxon>
        <taxon>Cricetinae</taxon>
        <taxon>Phodopus</taxon>
    </lineage>
</organism>
<evidence type="ECO:0000313" key="1">
    <source>
        <dbReference type="EMBL" id="CAH6780088.1"/>
    </source>
</evidence>
<dbReference type="InterPro" id="IPR036770">
    <property type="entry name" value="Ankyrin_rpt-contain_sf"/>
</dbReference>
<gene>
    <name evidence="1" type="primary">Asb3</name>
    <name evidence="1" type="ORF">PHOROB_LOCUS3519</name>
</gene>
<protein>
    <submittedName>
        <fullName evidence="1">Asb3 protein</fullName>
    </submittedName>
</protein>